<evidence type="ECO:0000313" key="2">
    <source>
        <dbReference type="Proteomes" id="UP000007350"/>
    </source>
</evidence>
<protein>
    <submittedName>
        <fullName evidence="1">Trans-sialidase, putative</fullName>
    </submittedName>
</protein>
<dbReference type="AlphaFoldDB" id="K2MUF9"/>
<organism evidence="1 2">
    <name type="scientific">Trypanosoma cruzi marinkellei</name>
    <dbReference type="NCBI Taxonomy" id="85056"/>
    <lineage>
        <taxon>Eukaryota</taxon>
        <taxon>Discoba</taxon>
        <taxon>Euglenozoa</taxon>
        <taxon>Kinetoplastea</taxon>
        <taxon>Metakinetoplastina</taxon>
        <taxon>Trypanosomatida</taxon>
        <taxon>Trypanosomatidae</taxon>
        <taxon>Trypanosoma</taxon>
        <taxon>Schizotrypanum</taxon>
    </lineage>
</organism>
<proteinExistence type="predicted"/>
<name>K2MUF9_TRYCR</name>
<keyword evidence="2" id="KW-1185">Reference proteome</keyword>
<dbReference type="EMBL" id="AHKC01022765">
    <property type="protein sequence ID" value="EKF26011.1"/>
    <property type="molecule type" value="Genomic_DNA"/>
</dbReference>
<comment type="caution">
    <text evidence="1">The sequence shown here is derived from an EMBL/GenBank/DDBJ whole genome shotgun (WGS) entry which is preliminary data.</text>
</comment>
<reference evidence="1 2" key="1">
    <citation type="journal article" date="2012" name="BMC Genomics">
        <title>Comparative genomic analysis of human infective Trypanosoma cruzi lineages with the bat-restricted subspecies T. cruzi marinkellei.</title>
        <authorList>
            <person name="Franzen O."/>
            <person name="Talavera-Lopez C."/>
            <person name="Ochaya S."/>
            <person name="Butler C.E."/>
            <person name="Messenger L.A."/>
            <person name="Lewis M.D."/>
            <person name="Llewellyn M.S."/>
            <person name="Marinkelle C.J."/>
            <person name="Tyler K.M."/>
            <person name="Miles M.A."/>
            <person name="Andersson B."/>
        </authorList>
    </citation>
    <scope>NUCLEOTIDE SEQUENCE [LARGE SCALE GENOMIC DNA]</scope>
    <source>
        <strain evidence="1 2">B7</strain>
    </source>
</reference>
<feature type="non-terminal residue" evidence="1">
    <location>
        <position position="34"/>
    </location>
</feature>
<dbReference type="Proteomes" id="UP000007350">
    <property type="component" value="Unassembled WGS sequence"/>
</dbReference>
<gene>
    <name evidence="1" type="ORF">MOQ_010318</name>
</gene>
<accession>K2MUF9</accession>
<evidence type="ECO:0000313" key="1">
    <source>
        <dbReference type="EMBL" id="EKF26011.1"/>
    </source>
</evidence>
<sequence length="34" mass="3619">MCPMYMCMHTHACPLVLFCTTRTAAVLPGCMGGA</sequence>